<dbReference type="RefSeq" id="WP_009056833.1">
    <property type="nucleotide sequence ID" value="NZ_AJYA01000053.1"/>
</dbReference>
<dbReference type="InterPro" id="IPR013216">
    <property type="entry name" value="Methyltransf_11"/>
</dbReference>
<dbReference type="Gene3D" id="3.40.50.150">
    <property type="entry name" value="Vaccinia Virus protein VP39"/>
    <property type="match status" value="1"/>
</dbReference>
<evidence type="ECO:0000256" key="1">
    <source>
        <dbReference type="ARBA" id="ARBA00022603"/>
    </source>
</evidence>
<evidence type="ECO:0000259" key="4">
    <source>
        <dbReference type="Pfam" id="PF08241"/>
    </source>
</evidence>
<dbReference type="STRING" id="1189621.A3SI_16877"/>
<dbReference type="PANTHER" id="PTHR43464:SF19">
    <property type="entry name" value="UBIQUINONE BIOSYNTHESIS O-METHYLTRANSFERASE, MITOCHONDRIAL"/>
    <property type="match status" value="1"/>
</dbReference>
<evidence type="ECO:0000313" key="6">
    <source>
        <dbReference type="Proteomes" id="UP000005551"/>
    </source>
</evidence>
<evidence type="ECO:0000256" key="3">
    <source>
        <dbReference type="ARBA" id="ARBA00022691"/>
    </source>
</evidence>
<keyword evidence="6" id="KW-1185">Reference proteome</keyword>
<name>I5BWC4_9BACT</name>
<keyword evidence="2 5" id="KW-0808">Transferase</keyword>
<dbReference type="CDD" id="cd02440">
    <property type="entry name" value="AdoMet_MTases"/>
    <property type="match status" value="1"/>
</dbReference>
<reference evidence="5 6" key="1">
    <citation type="submission" date="2012-05" db="EMBL/GenBank/DDBJ databases">
        <title>Genome sequence of Nitritalea halalkaliphila LW7.</title>
        <authorList>
            <person name="Jangir P.K."/>
            <person name="Singh A."/>
            <person name="Shivaji S."/>
            <person name="Sharma R."/>
        </authorList>
    </citation>
    <scope>NUCLEOTIDE SEQUENCE [LARGE SCALE GENOMIC DNA]</scope>
    <source>
        <strain evidence="5 6">LW7</strain>
    </source>
</reference>
<dbReference type="GO" id="GO:0032259">
    <property type="term" value="P:methylation"/>
    <property type="evidence" value="ECO:0007669"/>
    <property type="project" value="UniProtKB-KW"/>
</dbReference>
<dbReference type="GO" id="GO:0008757">
    <property type="term" value="F:S-adenosylmethionine-dependent methyltransferase activity"/>
    <property type="evidence" value="ECO:0007669"/>
    <property type="project" value="InterPro"/>
</dbReference>
<accession>I5BWC4</accession>
<dbReference type="OrthoDB" id="9804312at2"/>
<evidence type="ECO:0000313" key="5">
    <source>
        <dbReference type="EMBL" id="EIM73876.1"/>
    </source>
</evidence>
<dbReference type="InterPro" id="IPR029063">
    <property type="entry name" value="SAM-dependent_MTases_sf"/>
</dbReference>
<dbReference type="Proteomes" id="UP000005551">
    <property type="component" value="Unassembled WGS sequence"/>
</dbReference>
<dbReference type="Pfam" id="PF08241">
    <property type="entry name" value="Methyltransf_11"/>
    <property type="match status" value="1"/>
</dbReference>
<protein>
    <submittedName>
        <fullName evidence="5">Type 11 methyltransferase</fullName>
    </submittedName>
</protein>
<proteinExistence type="predicted"/>
<comment type="caution">
    <text evidence="5">The sequence shown here is derived from an EMBL/GenBank/DDBJ whole genome shotgun (WGS) entry which is preliminary data.</text>
</comment>
<dbReference type="SUPFAM" id="SSF53335">
    <property type="entry name" value="S-adenosyl-L-methionine-dependent methyltransferases"/>
    <property type="match status" value="1"/>
</dbReference>
<organism evidence="5 6">
    <name type="scientific">Nitritalea halalkaliphila LW7</name>
    <dbReference type="NCBI Taxonomy" id="1189621"/>
    <lineage>
        <taxon>Bacteria</taxon>
        <taxon>Pseudomonadati</taxon>
        <taxon>Bacteroidota</taxon>
        <taxon>Cytophagia</taxon>
        <taxon>Cytophagales</taxon>
        <taxon>Cyclobacteriaceae</taxon>
        <taxon>Nitritalea</taxon>
    </lineage>
</organism>
<feature type="domain" description="Methyltransferase type 11" evidence="4">
    <location>
        <begin position="33"/>
        <end position="134"/>
    </location>
</feature>
<evidence type="ECO:0000256" key="2">
    <source>
        <dbReference type="ARBA" id="ARBA00022679"/>
    </source>
</evidence>
<dbReference type="EMBL" id="AJYA01000053">
    <property type="protein sequence ID" value="EIM73876.1"/>
    <property type="molecule type" value="Genomic_DNA"/>
</dbReference>
<dbReference type="AlphaFoldDB" id="I5BWC4"/>
<keyword evidence="1 5" id="KW-0489">Methyltransferase</keyword>
<keyword evidence="3" id="KW-0949">S-adenosyl-L-methionine</keyword>
<gene>
    <name evidence="5" type="ORF">A3SI_16877</name>
</gene>
<dbReference type="PANTHER" id="PTHR43464">
    <property type="entry name" value="METHYLTRANSFERASE"/>
    <property type="match status" value="1"/>
</dbReference>
<sequence>MGIEALNRILGNIDLYLLDQLLKGRFTKEQRILDAGSGEGRNAGYFIRENYALYAVDREPLAIQYLRYHAKTLNPSYDSFRFQVADLREIPFHTHAFDVVLSSAVLHFAQDEEDFLALFEEHMRVLKPGGLFFLRMCVSEELALGMHAAGRTATVENPRTLGDGSWRFVLTPTLLAALKSRYGLAPLEAEKSVAVHGQRLMGSFIWQKNAPTDEKKSLF</sequence>